<dbReference type="InterPro" id="IPR028608">
    <property type="entry name" value="CIAO1/Cia1"/>
</dbReference>
<dbReference type="PROSITE" id="PS50294">
    <property type="entry name" value="WD_REPEATS_REGION"/>
    <property type="match status" value="2"/>
</dbReference>
<feature type="repeat" description="WD" evidence="4">
    <location>
        <begin position="201"/>
        <end position="235"/>
    </location>
</feature>
<dbReference type="SMART" id="SM00320">
    <property type="entry name" value="WD40"/>
    <property type="match status" value="7"/>
</dbReference>
<dbReference type="Gene3D" id="2.130.10.10">
    <property type="entry name" value="YVTN repeat-like/Quinoprotein amine dehydrogenase"/>
    <property type="match status" value="3"/>
</dbReference>
<comment type="similarity">
    <text evidence="3">Belongs to the WD repeat CIA1 family.</text>
</comment>
<evidence type="ECO:0000256" key="3">
    <source>
        <dbReference type="HAMAP-Rule" id="MF_03037"/>
    </source>
</evidence>
<dbReference type="PROSITE" id="PS00678">
    <property type="entry name" value="WD_REPEATS_1"/>
    <property type="match status" value="1"/>
</dbReference>
<feature type="compositionally biased region" description="Low complexity" evidence="5">
    <location>
        <begin position="68"/>
        <end position="83"/>
    </location>
</feature>
<dbReference type="GO" id="GO:0097361">
    <property type="term" value="C:cytosolic [4Fe-4S] assembly targeting complex"/>
    <property type="evidence" value="ECO:0007669"/>
    <property type="project" value="InterPro"/>
</dbReference>
<dbReference type="PANTHER" id="PTHR19920:SF0">
    <property type="entry name" value="CYTOSOLIC IRON-SULFUR PROTEIN ASSEMBLY PROTEIN CIAO1-RELATED"/>
    <property type="match status" value="1"/>
</dbReference>
<evidence type="ECO:0000313" key="6">
    <source>
        <dbReference type="EMBL" id="RXK37234.1"/>
    </source>
</evidence>
<dbReference type="Proteomes" id="UP000289152">
    <property type="component" value="Unassembled WGS sequence"/>
</dbReference>
<keyword evidence="7" id="KW-1185">Reference proteome</keyword>
<dbReference type="EMBL" id="SDIL01000074">
    <property type="protein sequence ID" value="RXK37234.1"/>
    <property type="molecule type" value="Genomic_DNA"/>
</dbReference>
<evidence type="ECO:0000256" key="5">
    <source>
        <dbReference type="SAM" id="MobiDB-lite"/>
    </source>
</evidence>
<feature type="region of interest" description="Disordered" evidence="5">
    <location>
        <begin position="49"/>
        <end position="89"/>
    </location>
</feature>
<dbReference type="InterPro" id="IPR019775">
    <property type="entry name" value="WD40_repeat_CS"/>
</dbReference>
<proteinExistence type="inferred from homology"/>
<dbReference type="VEuPathDB" id="FungiDB:TREMEDRAFT_33145"/>
<evidence type="ECO:0000256" key="4">
    <source>
        <dbReference type="PROSITE-ProRule" id="PRU00221"/>
    </source>
</evidence>
<dbReference type="InterPro" id="IPR001680">
    <property type="entry name" value="WD40_rpt"/>
</dbReference>
<dbReference type="GO" id="GO:0016226">
    <property type="term" value="P:iron-sulfur cluster assembly"/>
    <property type="evidence" value="ECO:0007669"/>
    <property type="project" value="UniProtKB-UniRule"/>
</dbReference>
<comment type="function">
    <text evidence="3">Essential component of the cytosolic iron-sulfur (Fe/S) protein assembly machinery. Required for the maturation of extramitochondrial Fe/S proteins.</text>
</comment>
<reference evidence="6 7" key="1">
    <citation type="submission" date="2016-06" db="EMBL/GenBank/DDBJ databases">
        <title>Evolution of pathogenesis and genome organization in the Tremellales.</title>
        <authorList>
            <person name="Cuomo C."/>
            <person name="Litvintseva A."/>
            <person name="Heitman J."/>
            <person name="Chen Y."/>
            <person name="Sun S."/>
            <person name="Springer D."/>
            <person name="Dromer F."/>
            <person name="Young S."/>
            <person name="Zeng Q."/>
            <person name="Chapman S."/>
            <person name="Gujja S."/>
            <person name="Saif S."/>
            <person name="Birren B."/>
        </authorList>
    </citation>
    <scope>NUCLEOTIDE SEQUENCE [LARGE SCALE GENOMIC DNA]</scope>
    <source>
        <strain evidence="6 7">ATCC 28783</strain>
    </source>
</reference>
<evidence type="ECO:0000313" key="7">
    <source>
        <dbReference type="Proteomes" id="UP000289152"/>
    </source>
</evidence>
<dbReference type="Pfam" id="PF00400">
    <property type="entry name" value="WD40"/>
    <property type="match status" value="5"/>
</dbReference>
<dbReference type="InterPro" id="IPR036322">
    <property type="entry name" value="WD40_repeat_dom_sf"/>
</dbReference>
<feature type="region of interest" description="Disordered" evidence="5">
    <location>
        <begin position="164"/>
        <end position="190"/>
    </location>
</feature>
<organism evidence="6 7">
    <name type="scientific">Tremella mesenterica</name>
    <name type="common">Jelly fungus</name>
    <dbReference type="NCBI Taxonomy" id="5217"/>
    <lineage>
        <taxon>Eukaryota</taxon>
        <taxon>Fungi</taxon>
        <taxon>Dikarya</taxon>
        <taxon>Basidiomycota</taxon>
        <taxon>Agaricomycotina</taxon>
        <taxon>Tremellomycetes</taxon>
        <taxon>Tremellales</taxon>
        <taxon>Tremellaceae</taxon>
        <taxon>Tremella</taxon>
    </lineage>
</organism>
<keyword evidence="1 4" id="KW-0853">WD repeat</keyword>
<dbReference type="InParanoid" id="A0A4Q1BHZ7"/>
<feature type="compositionally biased region" description="Acidic residues" evidence="5">
    <location>
        <begin position="164"/>
        <end position="186"/>
    </location>
</feature>
<feature type="repeat" description="WD" evidence="4">
    <location>
        <begin position="384"/>
        <end position="408"/>
    </location>
</feature>
<feature type="region of interest" description="Disordered" evidence="5">
    <location>
        <begin position="313"/>
        <end position="355"/>
    </location>
</feature>
<dbReference type="InterPro" id="IPR015943">
    <property type="entry name" value="WD40/YVTN_repeat-like_dom_sf"/>
</dbReference>
<feature type="repeat" description="WD" evidence="4">
    <location>
        <begin position="103"/>
        <end position="135"/>
    </location>
</feature>
<sequence length="538" mass="58936">MPSIQLVADLPGHTSPAWCITFNPTRPLFATCSTDKTIRMYSYSLPAPSSTSTSSHSQPHLPPITKLSSQTSISESESQSQISYHLPNLESPKPQINLVSEISSGHSRTVRWISWAPSGNTFASASFDSTVKIWEEIGDDDDDDVEEEEFSGVYRNKLNDDVDVDMEDLDGQGDEEDVGEMGEEEEKDKKEWKEWECVTTLEGHESECKNVGFSHDGGLLASCSRDKSVWVWEVQPDDDFECIAVMMEHNQDVKCLAWHPKEEILASASYDSTIHLMFDDPDGDWCPFQKLYPKLSAAPLFLSLPTPANLPNTSANYLNTSSPPSQDLNTTTSESDKTSTPSGQSSINGQTQLDHSPLSALYPTEEEKAAAALHIPPLLEDETVWCLSWSPCGKYLASGGDRGGIRIWTRNGSNPDSQLIETLHTSAHSSPCFSLSWGMASKDDSNNLGLLISAGGDGRIIIRQITKSTRSSQNISSVDQDTSRQSGISMNPICAIKDAHGVSDVNCVAWCDRQDGRGKGMFGSVGDDGGVKIWRVVR</sequence>
<feature type="compositionally biased region" description="Polar residues" evidence="5">
    <location>
        <begin position="313"/>
        <end position="354"/>
    </location>
</feature>
<dbReference type="STRING" id="5217.A0A4Q1BHZ7"/>
<accession>A0A4Q1BHZ7</accession>
<protein>
    <recommendedName>
        <fullName evidence="3">Probable cytosolic iron-sulfur protein assembly protein 1</fullName>
    </recommendedName>
</protein>
<dbReference type="PANTHER" id="PTHR19920">
    <property type="entry name" value="WD40 PROTEIN CIAO1"/>
    <property type="match status" value="1"/>
</dbReference>
<dbReference type="OrthoDB" id="284782at2759"/>
<dbReference type="FunCoup" id="A0A4Q1BHZ7">
    <property type="interactions" value="198"/>
</dbReference>
<dbReference type="AlphaFoldDB" id="A0A4Q1BHZ7"/>
<feature type="repeat" description="WD" evidence="4">
    <location>
        <begin position="246"/>
        <end position="276"/>
    </location>
</feature>
<comment type="caution">
    <text evidence="6">The sequence shown here is derived from an EMBL/GenBank/DDBJ whole genome shotgun (WGS) entry which is preliminary data.</text>
</comment>
<feature type="compositionally biased region" description="Low complexity" evidence="5">
    <location>
        <begin position="49"/>
        <end position="59"/>
    </location>
</feature>
<gene>
    <name evidence="3" type="primary">CIA1</name>
    <name evidence="6" type="ORF">M231_05524</name>
</gene>
<evidence type="ECO:0000256" key="1">
    <source>
        <dbReference type="ARBA" id="ARBA00022574"/>
    </source>
</evidence>
<dbReference type="PROSITE" id="PS50082">
    <property type="entry name" value="WD_REPEATS_2"/>
    <property type="match status" value="5"/>
</dbReference>
<feature type="repeat" description="WD" evidence="4">
    <location>
        <begin position="10"/>
        <end position="42"/>
    </location>
</feature>
<keyword evidence="2" id="KW-0677">Repeat</keyword>
<name>A0A4Q1BHZ7_TREME</name>
<dbReference type="SUPFAM" id="SSF50978">
    <property type="entry name" value="WD40 repeat-like"/>
    <property type="match status" value="1"/>
</dbReference>
<evidence type="ECO:0000256" key="2">
    <source>
        <dbReference type="ARBA" id="ARBA00022737"/>
    </source>
</evidence>
<dbReference type="HAMAP" id="MF_03037">
    <property type="entry name" value="ciao1"/>
    <property type="match status" value="1"/>
</dbReference>